<keyword evidence="2" id="KW-1185">Reference proteome</keyword>
<dbReference type="GeneID" id="36597324"/>
<gene>
    <name evidence="1" type="ORF">BBK36DRAFT_1105873</name>
</gene>
<accession>A0A2T4B7D2</accession>
<sequence length="67" mass="7623">SCSEIMSELDRINHPEAWEGEGLTQLPFNMADECVPNWHNVVLVPEVAFCDHSLGDGCLLERRVPEW</sequence>
<dbReference type="EMBL" id="KZ680215">
    <property type="protein sequence ID" value="PTB65242.1"/>
    <property type="molecule type" value="Genomic_DNA"/>
</dbReference>
<name>A0A2T4B7D2_9HYPO</name>
<organism evidence="1 2">
    <name type="scientific">Trichoderma citrinoviride</name>
    <dbReference type="NCBI Taxonomy" id="58853"/>
    <lineage>
        <taxon>Eukaryota</taxon>
        <taxon>Fungi</taxon>
        <taxon>Dikarya</taxon>
        <taxon>Ascomycota</taxon>
        <taxon>Pezizomycotina</taxon>
        <taxon>Sordariomycetes</taxon>
        <taxon>Hypocreomycetidae</taxon>
        <taxon>Hypocreales</taxon>
        <taxon>Hypocreaceae</taxon>
        <taxon>Trichoderma</taxon>
    </lineage>
</organism>
<evidence type="ECO:0000313" key="1">
    <source>
        <dbReference type="EMBL" id="PTB65242.1"/>
    </source>
</evidence>
<dbReference type="Proteomes" id="UP000241546">
    <property type="component" value="Unassembled WGS sequence"/>
</dbReference>
<feature type="non-terminal residue" evidence="1">
    <location>
        <position position="1"/>
    </location>
</feature>
<feature type="non-terminal residue" evidence="1">
    <location>
        <position position="67"/>
    </location>
</feature>
<dbReference type="OrthoDB" id="3443479at2759"/>
<proteinExistence type="predicted"/>
<dbReference type="RefSeq" id="XP_024748562.1">
    <property type="nucleotide sequence ID" value="XM_024889205.1"/>
</dbReference>
<evidence type="ECO:0000313" key="2">
    <source>
        <dbReference type="Proteomes" id="UP000241546"/>
    </source>
</evidence>
<dbReference type="AlphaFoldDB" id="A0A2T4B7D2"/>
<reference evidence="2" key="1">
    <citation type="submission" date="2016-07" db="EMBL/GenBank/DDBJ databases">
        <title>Multiple horizontal gene transfer events from other fungi enriched the ability of initially mycotrophic Trichoderma (Ascomycota) to feed on dead plant biomass.</title>
        <authorList>
            <consortium name="DOE Joint Genome Institute"/>
            <person name="Atanasova L."/>
            <person name="Chenthamara K."/>
            <person name="Zhang J."/>
            <person name="Grujic M."/>
            <person name="Henrissat B."/>
            <person name="Kuo A."/>
            <person name="Aerts A."/>
            <person name="Salamov A."/>
            <person name="Lipzen A."/>
            <person name="Labutti K."/>
            <person name="Barry K."/>
            <person name="Miao Y."/>
            <person name="Rahimi M.J."/>
            <person name="Shen Q."/>
            <person name="Grigoriev I.V."/>
            <person name="Kubicek C.P."/>
            <person name="Druzhinina I.S."/>
        </authorList>
    </citation>
    <scope>NUCLEOTIDE SEQUENCE [LARGE SCALE GENOMIC DNA]</scope>
    <source>
        <strain evidence="2">TUCIM 6016</strain>
    </source>
</reference>
<protein>
    <submittedName>
        <fullName evidence="1">Uncharacterized protein</fullName>
    </submittedName>
</protein>